<gene>
    <name evidence="2" type="ORF">M427DRAFT_44954</name>
</gene>
<accession>A0A139ACQ0</accession>
<proteinExistence type="predicted"/>
<evidence type="ECO:0000256" key="1">
    <source>
        <dbReference type="SAM" id="Coils"/>
    </source>
</evidence>
<organism evidence="2 3">
    <name type="scientific">Gonapodya prolifera (strain JEL478)</name>
    <name type="common">Monoblepharis prolifera</name>
    <dbReference type="NCBI Taxonomy" id="1344416"/>
    <lineage>
        <taxon>Eukaryota</taxon>
        <taxon>Fungi</taxon>
        <taxon>Fungi incertae sedis</taxon>
        <taxon>Chytridiomycota</taxon>
        <taxon>Chytridiomycota incertae sedis</taxon>
        <taxon>Monoblepharidomycetes</taxon>
        <taxon>Monoblepharidales</taxon>
        <taxon>Gonapodyaceae</taxon>
        <taxon>Gonapodya</taxon>
    </lineage>
</organism>
<feature type="coiled-coil region" evidence="1">
    <location>
        <begin position="7"/>
        <end position="34"/>
    </location>
</feature>
<protein>
    <submittedName>
        <fullName evidence="2">Uncharacterized protein</fullName>
    </submittedName>
</protein>
<sequence length="155" mass="18432">MAGDEMMQDMRKKYEEMERRVKDLERKMMTVSLEEGCDASERKKELHYQRRLEQELGGSHKKTIAGTTDVTTETMHCEIKNWNQWYYAIGQLYRYNLADPRDELRVYLFGEMPKGERLKNAKKLFHKAGIAVYYFDEEEDIVCAAVALNYFVCQY</sequence>
<evidence type="ECO:0000313" key="2">
    <source>
        <dbReference type="EMBL" id="KXS14528.1"/>
    </source>
</evidence>
<evidence type="ECO:0000313" key="3">
    <source>
        <dbReference type="Proteomes" id="UP000070544"/>
    </source>
</evidence>
<keyword evidence="1" id="KW-0175">Coiled coil</keyword>
<keyword evidence="3" id="KW-1185">Reference proteome</keyword>
<reference evidence="2 3" key="1">
    <citation type="journal article" date="2015" name="Genome Biol. Evol.">
        <title>Phylogenomic analyses indicate that early fungi evolved digesting cell walls of algal ancestors of land plants.</title>
        <authorList>
            <person name="Chang Y."/>
            <person name="Wang S."/>
            <person name="Sekimoto S."/>
            <person name="Aerts A.L."/>
            <person name="Choi C."/>
            <person name="Clum A."/>
            <person name="LaButti K.M."/>
            <person name="Lindquist E.A."/>
            <person name="Yee Ngan C."/>
            <person name="Ohm R.A."/>
            <person name="Salamov A.A."/>
            <person name="Grigoriev I.V."/>
            <person name="Spatafora J.W."/>
            <person name="Berbee M.L."/>
        </authorList>
    </citation>
    <scope>NUCLEOTIDE SEQUENCE [LARGE SCALE GENOMIC DNA]</scope>
    <source>
        <strain evidence="2 3">JEL478</strain>
    </source>
</reference>
<name>A0A139ACQ0_GONPJ</name>
<dbReference type="Proteomes" id="UP000070544">
    <property type="component" value="Unassembled WGS sequence"/>
</dbReference>
<dbReference type="EMBL" id="KQ965768">
    <property type="protein sequence ID" value="KXS14528.1"/>
    <property type="molecule type" value="Genomic_DNA"/>
</dbReference>
<dbReference type="AlphaFoldDB" id="A0A139ACQ0"/>